<dbReference type="Proteomes" id="UP000754710">
    <property type="component" value="Unassembled WGS sequence"/>
</dbReference>
<dbReference type="InterPro" id="IPR039506">
    <property type="entry name" value="SPOB_a"/>
</dbReference>
<reference evidence="16 17" key="1">
    <citation type="submission" date="2021-08" db="EMBL/GenBank/DDBJ databases">
        <title>Nocardioides bacterium WL0053 sp. nov., isolated from the sediment.</title>
        <authorList>
            <person name="Wang L."/>
            <person name="Zhang D."/>
            <person name="Zhang A."/>
        </authorList>
    </citation>
    <scope>NUCLEOTIDE SEQUENCE [LARGE SCALE GENOMIC DNA]</scope>
    <source>
        <strain evidence="16 17">WL0053</strain>
    </source>
</reference>
<dbReference type="Pfam" id="PF17203">
    <property type="entry name" value="sCache_3_2"/>
    <property type="match status" value="1"/>
</dbReference>
<evidence type="ECO:0000256" key="12">
    <source>
        <dbReference type="ARBA" id="ARBA00023012"/>
    </source>
</evidence>
<protein>
    <recommendedName>
        <fullName evidence="3">histidine kinase</fullName>
        <ecNumber evidence="3">2.7.13.3</ecNumber>
    </recommendedName>
</protein>
<keyword evidence="6" id="KW-0808">Transferase</keyword>
<feature type="transmembrane region" description="Helical" evidence="14">
    <location>
        <begin position="38"/>
        <end position="59"/>
    </location>
</feature>
<keyword evidence="10" id="KW-0067">ATP-binding</keyword>
<evidence type="ECO:0000313" key="17">
    <source>
        <dbReference type="Proteomes" id="UP000754710"/>
    </source>
</evidence>
<keyword evidence="8" id="KW-0547">Nucleotide-binding</keyword>
<evidence type="ECO:0000259" key="15">
    <source>
        <dbReference type="PROSITE" id="PS50109"/>
    </source>
</evidence>
<dbReference type="InterPro" id="IPR016120">
    <property type="entry name" value="Sig_transdc_His_kin_SpoOB"/>
</dbReference>
<dbReference type="GO" id="GO:0016301">
    <property type="term" value="F:kinase activity"/>
    <property type="evidence" value="ECO:0007669"/>
    <property type="project" value="UniProtKB-KW"/>
</dbReference>
<evidence type="ECO:0000256" key="8">
    <source>
        <dbReference type="ARBA" id="ARBA00022741"/>
    </source>
</evidence>
<evidence type="ECO:0000256" key="3">
    <source>
        <dbReference type="ARBA" id="ARBA00012438"/>
    </source>
</evidence>
<sequence>MTAITVRRPGWVGHETPAAAGEEVPDVRRREMSLARQYLALQLLIVLTVLVIVPVISLAQSEEEVRRVEGRRALSAAENLAANPTVRTRLPVAQPRTDRALAAVGETTRTVSGASDVLLARRDRTVVTSSDPSLIGRKLDVGDSTVLDGAAWTGVTDLGGRASVVAHVPVQKMSSGELIGFAVIGREYPSVGERMARAVPNLLTYLAVGSAIGVAGSLLLARRVKRQTLGMEPSEIAGLVEHREAMLHGLKEGVIAVDPHERVTLANDSARTLLDLPGDCVGRTLEELGVDPQLREVLTQGSEPDRLVLVGDRVLAFNRRPMQSHGRVIGSVTTMRDRTELSSLEQELGTTRATSDTLRAQTHEFANQLHTISGLLHLQEYDEVVRFVDGVSRSRTTLYDEVTSRVDDPTVAALLIAKASLATERGVALRLLPDSRVGRMDDPLSRDLTTVVGNLVDNALDAVASRPDARVDVLLREDPDAVRVTVHDSGPGVPQEHADEVFRQGYTTKADSSDGGRGFGLALTRLVCRRRGGDVTVHNDEGAVFSATLPRQEVRT</sequence>
<evidence type="ECO:0000256" key="10">
    <source>
        <dbReference type="ARBA" id="ARBA00022840"/>
    </source>
</evidence>
<comment type="catalytic activity">
    <reaction evidence="1">
        <text>ATP + protein L-histidine = ADP + protein N-phospho-L-histidine.</text>
        <dbReference type="EC" id="2.7.13.3"/>
    </reaction>
</comment>
<dbReference type="InterPro" id="IPR000014">
    <property type="entry name" value="PAS"/>
</dbReference>
<keyword evidence="17" id="KW-1185">Reference proteome</keyword>
<dbReference type="PRINTS" id="PR00344">
    <property type="entry name" value="BCTRLSENSOR"/>
</dbReference>
<evidence type="ECO:0000256" key="6">
    <source>
        <dbReference type="ARBA" id="ARBA00022679"/>
    </source>
</evidence>
<keyword evidence="4" id="KW-1003">Cell membrane</keyword>
<dbReference type="Pfam" id="PF14689">
    <property type="entry name" value="SPOB_a"/>
    <property type="match status" value="1"/>
</dbReference>
<dbReference type="Gene3D" id="3.30.565.10">
    <property type="entry name" value="Histidine kinase-like ATPase, C-terminal domain"/>
    <property type="match status" value="1"/>
</dbReference>
<accession>A0ABS7RLE0</accession>
<evidence type="ECO:0000256" key="9">
    <source>
        <dbReference type="ARBA" id="ARBA00022777"/>
    </source>
</evidence>
<dbReference type="PROSITE" id="PS50109">
    <property type="entry name" value="HIS_KIN"/>
    <property type="match status" value="1"/>
</dbReference>
<dbReference type="SUPFAM" id="SSF55874">
    <property type="entry name" value="ATPase domain of HSP90 chaperone/DNA topoisomerase II/histidine kinase"/>
    <property type="match status" value="1"/>
</dbReference>
<evidence type="ECO:0000256" key="7">
    <source>
        <dbReference type="ARBA" id="ARBA00022692"/>
    </source>
</evidence>
<dbReference type="SMART" id="SM00091">
    <property type="entry name" value="PAS"/>
    <property type="match status" value="1"/>
</dbReference>
<dbReference type="InterPro" id="IPR005467">
    <property type="entry name" value="His_kinase_dom"/>
</dbReference>
<evidence type="ECO:0000256" key="1">
    <source>
        <dbReference type="ARBA" id="ARBA00000085"/>
    </source>
</evidence>
<evidence type="ECO:0000256" key="14">
    <source>
        <dbReference type="SAM" id="Phobius"/>
    </source>
</evidence>
<evidence type="ECO:0000256" key="2">
    <source>
        <dbReference type="ARBA" id="ARBA00004651"/>
    </source>
</evidence>
<dbReference type="InterPro" id="IPR013656">
    <property type="entry name" value="PAS_4"/>
</dbReference>
<dbReference type="EC" id="2.7.13.3" evidence="3"/>
<dbReference type="RefSeq" id="WP_221025571.1">
    <property type="nucleotide sequence ID" value="NZ_JAIEZQ010000002.1"/>
</dbReference>
<dbReference type="Gene3D" id="3.30.450.20">
    <property type="entry name" value="PAS domain"/>
    <property type="match status" value="2"/>
</dbReference>
<comment type="subcellular location">
    <subcellularLocation>
        <location evidence="2">Cell membrane</location>
        <topology evidence="2">Multi-pass membrane protein</topology>
    </subcellularLocation>
</comment>
<evidence type="ECO:0000256" key="11">
    <source>
        <dbReference type="ARBA" id="ARBA00022989"/>
    </source>
</evidence>
<dbReference type="InterPro" id="IPR052162">
    <property type="entry name" value="Sensor_kinase/Photoreceptor"/>
</dbReference>
<dbReference type="PANTHER" id="PTHR43304">
    <property type="entry name" value="PHYTOCHROME-LIKE PROTEIN CPH1"/>
    <property type="match status" value="1"/>
</dbReference>
<dbReference type="InterPro" id="IPR003594">
    <property type="entry name" value="HATPase_dom"/>
</dbReference>
<dbReference type="PANTHER" id="PTHR43304:SF1">
    <property type="entry name" value="PAC DOMAIN-CONTAINING PROTEIN"/>
    <property type="match status" value="1"/>
</dbReference>
<keyword evidence="7 14" id="KW-0812">Transmembrane</keyword>
<evidence type="ECO:0000256" key="4">
    <source>
        <dbReference type="ARBA" id="ARBA00022475"/>
    </source>
</evidence>
<evidence type="ECO:0000256" key="5">
    <source>
        <dbReference type="ARBA" id="ARBA00022553"/>
    </source>
</evidence>
<evidence type="ECO:0000256" key="13">
    <source>
        <dbReference type="ARBA" id="ARBA00023136"/>
    </source>
</evidence>
<organism evidence="16 17">
    <name type="scientific">Nocardioides jiangsuensis</name>
    <dbReference type="NCBI Taxonomy" id="2866161"/>
    <lineage>
        <taxon>Bacteria</taxon>
        <taxon>Bacillati</taxon>
        <taxon>Actinomycetota</taxon>
        <taxon>Actinomycetes</taxon>
        <taxon>Propionibacteriales</taxon>
        <taxon>Nocardioidaceae</taxon>
        <taxon>Nocardioides</taxon>
    </lineage>
</organism>
<keyword evidence="5" id="KW-0597">Phosphoprotein</keyword>
<keyword evidence="11 14" id="KW-1133">Transmembrane helix</keyword>
<name>A0ABS7RLE0_9ACTN</name>
<dbReference type="InterPro" id="IPR029151">
    <property type="entry name" value="Sensor-like_sf"/>
</dbReference>
<keyword evidence="13 14" id="KW-0472">Membrane</keyword>
<keyword evidence="12" id="KW-0902">Two-component regulatory system</keyword>
<dbReference type="InterPro" id="IPR036890">
    <property type="entry name" value="HATPase_C_sf"/>
</dbReference>
<dbReference type="InterPro" id="IPR033463">
    <property type="entry name" value="sCache_3"/>
</dbReference>
<dbReference type="SMART" id="SM00387">
    <property type="entry name" value="HATPase_c"/>
    <property type="match status" value="1"/>
</dbReference>
<dbReference type="CDD" id="cd00130">
    <property type="entry name" value="PAS"/>
    <property type="match status" value="1"/>
</dbReference>
<comment type="caution">
    <text evidence="16">The sequence shown here is derived from an EMBL/GenBank/DDBJ whole genome shotgun (WGS) entry which is preliminary data.</text>
</comment>
<gene>
    <name evidence="16" type="ORF">K1X13_13650</name>
</gene>
<dbReference type="InterPro" id="IPR004358">
    <property type="entry name" value="Sig_transdc_His_kin-like_C"/>
</dbReference>
<feature type="domain" description="Histidine kinase" evidence="15">
    <location>
        <begin position="448"/>
        <end position="553"/>
    </location>
</feature>
<evidence type="ECO:0000313" key="16">
    <source>
        <dbReference type="EMBL" id="MBY9075872.1"/>
    </source>
</evidence>
<dbReference type="SUPFAM" id="SSF55890">
    <property type="entry name" value="Sporulation response regulatory protein Spo0B"/>
    <property type="match status" value="1"/>
</dbReference>
<dbReference type="EMBL" id="JAIEZQ010000002">
    <property type="protein sequence ID" value="MBY9075872.1"/>
    <property type="molecule type" value="Genomic_DNA"/>
</dbReference>
<keyword evidence="9 16" id="KW-0418">Kinase</keyword>
<dbReference type="SUPFAM" id="SSF103190">
    <property type="entry name" value="Sensory domain-like"/>
    <property type="match status" value="1"/>
</dbReference>
<dbReference type="Gene3D" id="1.10.287.130">
    <property type="match status" value="1"/>
</dbReference>
<dbReference type="Pfam" id="PF02518">
    <property type="entry name" value="HATPase_c"/>
    <property type="match status" value="1"/>
</dbReference>
<dbReference type="Pfam" id="PF08448">
    <property type="entry name" value="PAS_4"/>
    <property type="match status" value="1"/>
</dbReference>
<proteinExistence type="predicted"/>